<gene>
    <name evidence="5" type="ORF">B0H65DRAFT_434724</name>
</gene>
<name>A0AAE0J7Q8_9PEZI</name>
<dbReference type="EMBL" id="JAUEPP010000008">
    <property type="protein sequence ID" value="KAK3338501.1"/>
    <property type="molecule type" value="Genomic_DNA"/>
</dbReference>
<dbReference type="GO" id="GO:0006355">
    <property type="term" value="P:regulation of DNA-templated transcription"/>
    <property type="evidence" value="ECO:0007669"/>
    <property type="project" value="TreeGrafter"/>
</dbReference>
<dbReference type="GO" id="GO:0046872">
    <property type="term" value="F:metal ion binding"/>
    <property type="evidence" value="ECO:0007669"/>
    <property type="project" value="UniProtKB-KW"/>
</dbReference>
<keyword evidence="6" id="KW-1185">Reference proteome</keyword>
<evidence type="ECO:0000256" key="3">
    <source>
        <dbReference type="SAM" id="MobiDB-lite"/>
    </source>
</evidence>
<dbReference type="SMART" id="SM00558">
    <property type="entry name" value="JmjC"/>
    <property type="match status" value="1"/>
</dbReference>
<dbReference type="PANTHER" id="PTHR10694:SF33">
    <property type="entry name" value="LYSINE-SPECIFIC DEMETHYLASE 5"/>
    <property type="match status" value="1"/>
</dbReference>
<evidence type="ECO:0000259" key="4">
    <source>
        <dbReference type="PROSITE" id="PS51184"/>
    </source>
</evidence>
<dbReference type="InterPro" id="IPR003347">
    <property type="entry name" value="JmjC_dom"/>
</dbReference>
<dbReference type="GeneID" id="87862303"/>
<reference evidence="5" key="2">
    <citation type="submission" date="2023-06" db="EMBL/GenBank/DDBJ databases">
        <authorList>
            <consortium name="Lawrence Berkeley National Laboratory"/>
            <person name="Haridas S."/>
            <person name="Hensen N."/>
            <person name="Bonometti L."/>
            <person name="Westerberg I."/>
            <person name="Brannstrom I.O."/>
            <person name="Guillou S."/>
            <person name="Cros-Aarteil S."/>
            <person name="Calhoun S."/>
            <person name="Kuo A."/>
            <person name="Mondo S."/>
            <person name="Pangilinan J."/>
            <person name="Riley R."/>
            <person name="Labutti K."/>
            <person name="Andreopoulos B."/>
            <person name="Lipzen A."/>
            <person name="Chen C."/>
            <person name="Yanf M."/>
            <person name="Daum C."/>
            <person name="Ng V."/>
            <person name="Clum A."/>
            <person name="Steindorff A."/>
            <person name="Ohm R."/>
            <person name="Martin F."/>
            <person name="Silar P."/>
            <person name="Natvig D."/>
            <person name="Lalanne C."/>
            <person name="Gautier V."/>
            <person name="Ament-Velasquez S.L."/>
            <person name="Kruys A."/>
            <person name="Hutchinson M.I."/>
            <person name="Powell A.J."/>
            <person name="Barry K."/>
            <person name="Miller A.N."/>
            <person name="Grigoriev I.V."/>
            <person name="Debuchy R."/>
            <person name="Gladieux P."/>
            <person name="Thoren M.H."/>
            <person name="Johannesson H."/>
        </authorList>
    </citation>
    <scope>NUCLEOTIDE SEQUENCE</scope>
    <source>
        <strain evidence="5">CBS 560.94</strain>
    </source>
</reference>
<dbReference type="GO" id="GO:0000785">
    <property type="term" value="C:chromatin"/>
    <property type="evidence" value="ECO:0007669"/>
    <property type="project" value="TreeGrafter"/>
</dbReference>
<dbReference type="Proteomes" id="UP001278500">
    <property type="component" value="Unassembled WGS sequence"/>
</dbReference>
<evidence type="ECO:0000256" key="2">
    <source>
        <dbReference type="ARBA" id="ARBA00023004"/>
    </source>
</evidence>
<protein>
    <recommendedName>
        <fullName evidence="4">JmjC domain-containing protein</fullName>
    </recommendedName>
</protein>
<feature type="region of interest" description="Disordered" evidence="3">
    <location>
        <begin position="384"/>
        <end position="403"/>
    </location>
</feature>
<evidence type="ECO:0000313" key="6">
    <source>
        <dbReference type="Proteomes" id="UP001278500"/>
    </source>
</evidence>
<keyword evidence="1" id="KW-0479">Metal-binding</keyword>
<dbReference type="PROSITE" id="PS51184">
    <property type="entry name" value="JMJC"/>
    <property type="match status" value="1"/>
</dbReference>
<feature type="domain" description="JmjC" evidence="4">
    <location>
        <begin position="216"/>
        <end position="376"/>
    </location>
</feature>
<comment type="caution">
    <text evidence="5">The sequence shown here is derived from an EMBL/GenBank/DDBJ whole genome shotgun (WGS) entry which is preliminary data.</text>
</comment>
<dbReference type="Gene3D" id="2.60.120.650">
    <property type="entry name" value="Cupin"/>
    <property type="match status" value="1"/>
</dbReference>
<dbReference type="SUPFAM" id="SSF51197">
    <property type="entry name" value="Clavaminate synthase-like"/>
    <property type="match status" value="1"/>
</dbReference>
<dbReference type="Pfam" id="PF02373">
    <property type="entry name" value="JmjC"/>
    <property type="match status" value="1"/>
</dbReference>
<dbReference type="AlphaFoldDB" id="A0AAE0J7Q8"/>
<reference evidence="5" key="1">
    <citation type="journal article" date="2023" name="Mol. Phylogenet. Evol.">
        <title>Genome-scale phylogeny and comparative genomics of the fungal order Sordariales.</title>
        <authorList>
            <person name="Hensen N."/>
            <person name="Bonometti L."/>
            <person name="Westerberg I."/>
            <person name="Brannstrom I.O."/>
            <person name="Guillou S."/>
            <person name="Cros-Aarteil S."/>
            <person name="Calhoun S."/>
            <person name="Haridas S."/>
            <person name="Kuo A."/>
            <person name="Mondo S."/>
            <person name="Pangilinan J."/>
            <person name="Riley R."/>
            <person name="LaButti K."/>
            <person name="Andreopoulos B."/>
            <person name="Lipzen A."/>
            <person name="Chen C."/>
            <person name="Yan M."/>
            <person name="Daum C."/>
            <person name="Ng V."/>
            <person name="Clum A."/>
            <person name="Steindorff A."/>
            <person name="Ohm R.A."/>
            <person name="Martin F."/>
            <person name="Silar P."/>
            <person name="Natvig D.O."/>
            <person name="Lalanne C."/>
            <person name="Gautier V."/>
            <person name="Ament-Velasquez S.L."/>
            <person name="Kruys A."/>
            <person name="Hutchinson M.I."/>
            <person name="Powell A.J."/>
            <person name="Barry K."/>
            <person name="Miller A.N."/>
            <person name="Grigoriev I.V."/>
            <person name="Debuchy R."/>
            <person name="Gladieux P."/>
            <person name="Hiltunen Thoren M."/>
            <person name="Johannesson H."/>
        </authorList>
    </citation>
    <scope>NUCLEOTIDE SEQUENCE</scope>
    <source>
        <strain evidence="5">CBS 560.94</strain>
    </source>
</reference>
<dbReference type="GO" id="GO:0034647">
    <property type="term" value="F:histone H3K4me/H3K4me2/H3K4me3 demethylase activity"/>
    <property type="evidence" value="ECO:0007669"/>
    <property type="project" value="TreeGrafter"/>
</dbReference>
<organism evidence="5 6">
    <name type="scientific">Neurospora tetraspora</name>
    <dbReference type="NCBI Taxonomy" id="94610"/>
    <lineage>
        <taxon>Eukaryota</taxon>
        <taxon>Fungi</taxon>
        <taxon>Dikarya</taxon>
        <taxon>Ascomycota</taxon>
        <taxon>Pezizomycotina</taxon>
        <taxon>Sordariomycetes</taxon>
        <taxon>Sordariomycetidae</taxon>
        <taxon>Sordariales</taxon>
        <taxon>Sordariaceae</taxon>
        <taxon>Neurospora</taxon>
    </lineage>
</organism>
<proteinExistence type="predicted"/>
<accession>A0AAE0J7Q8</accession>
<sequence length="654" mass="73044">MEALKSEIESIKLQIQHLCNFAETNWQKSTPSSSSTQTDVISSAIQQVLEVLNRIDNKLNELTTTSSISSISLPSIRYLTNTTGPHPIPNLDKIGHHTLKSLTKDDLGLNLIANLHKLETDPHFRGKVCVSIADLGIDWKNLTKRALPLADHDQFAVQHDRDDDGFSRLYLSHSKTMTSINFDFDLNPLTDNEAKQFLQDVVESPPQNTIPYYVGPIDTSGTPLASLFPSGALSILGDLPGINTLYMHMGERGSGTAFHCEDAQLRSYNLNIFGWKFWIMIDPNDTTKFERMLATKWALHKCDQSVRHLNIMVSPKRLLEEGIKFDIIRAGPGDLVITRPRQYHAVINQTPSLAIATNFTLLSEEAIPRGWVVCPEDGLYNKYQEHGNNENGNQNSENDTDSAISVGCGDAQIKVDSNTKDTNTDTGIESGRQLASLTIDNGAILRFMSIVYAWDSADVTLKSSFASRKPTDELSTARHYDNLRRKAQNLSILYTVLGMSASFRLSKVMKENQHRHRASGSCISAVLAGRGIEDTPAARKAFTAEISQARKIMRMVEGYDGLLCFLPLGFGSGFTLRALTRFSNKDLETFRATIARYESLMLLSEVGNEFLLSVWGEGEFRERLFQRRQLGELQNLPNEDLIKFLTPIQPEDGI</sequence>
<evidence type="ECO:0000313" key="5">
    <source>
        <dbReference type="EMBL" id="KAK3338501.1"/>
    </source>
</evidence>
<dbReference type="PANTHER" id="PTHR10694">
    <property type="entry name" value="LYSINE-SPECIFIC DEMETHYLASE"/>
    <property type="match status" value="1"/>
</dbReference>
<dbReference type="GO" id="GO:0005634">
    <property type="term" value="C:nucleus"/>
    <property type="evidence" value="ECO:0007669"/>
    <property type="project" value="TreeGrafter"/>
</dbReference>
<keyword evidence="2" id="KW-0408">Iron</keyword>
<dbReference type="RefSeq" id="XP_062677952.1">
    <property type="nucleotide sequence ID" value="XM_062825149.1"/>
</dbReference>
<evidence type="ECO:0000256" key="1">
    <source>
        <dbReference type="ARBA" id="ARBA00022723"/>
    </source>
</evidence>